<feature type="compositionally biased region" description="Low complexity" evidence="6">
    <location>
        <begin position="1319"/>
        <end position="1333"/>
    </location>
</feature>
<dbReference type="KEGG" id="pyo:PY17X_0941500"/>
<feature type="region of interest" description="Disordered" evidence="6">
    <location>
        <begin position="474"/>
        <end position="493"/>
    </location>
</feature>
<evidence type="ECO:0000256" key="3">
    <source>
        <dbReference type="ARBA" id="ARBA00022692"/>
    </source>
</evidence>
<sequence>MNEMKDENFKSASKTKYPQSIMMDMSRSYMNRQDRINALNLYIQKSSYNPQFIQEEEEEDDETESETFGDILFKIFTIIFPNLSPWIWFLMHFIMNLVIVCISLSSLSEPNITDQILDPKYNRDFIFGSIYSCFIILFVNIASFSIIMIIHAIIQKVIIEKLLQPSALCSAFYNTVDPEIVYLFWSAIQIIYWRSNMILKSGTNENGNYYILRIFGYKDIDNPFMFLSTIHWYITFPLLLYIVFAARSLFLSIISFTFELGFLMNAHDLLERYLRKYGILRRFNIEWFMFIADKQENIRSLFGHELYQDEKVIRQLETNDMSKQFIQDKAELLLFKNLPRNCTCCKISLNKNKHNAMKLLLPSIFEPKNIAKSESSSIKNWLACHYVVNTHPILFLLNNSISLTNKESIKNGSDILFRQIIMSLKMYYQEKNDTYAFTESPMNIVSFEAMSSNRNIQSIKINKDHTRVKLQGSFPYQNRDGLNNHKVDSDSRTQKKINLENIFNDIDQDAPLGNTYNKDNFETRENKRTENRRTDKNIKSSKLRDDEDVYERNENDRNGNDRNDRNGNDRNDRNDRNENDRKSGGKNKTRGKQKRNKSISTNKNGDIERGNEKSVEKNNLIGDDGVIKPSEILEKDSRGKKNRLRENPTKYEHLYKYSKDDKETEVNNKNDVIGTLKTFGQSEKYKDKKIDSRELNYPDKMQLKVEEKGEKSKESITVEGTKFNICITPSLSYIQNMEANKKGDISNEASVNEEYNNSNSGKNISGDESIKISDKFGVDEITKDEEGYYPNIENYKSITVQIKDYTIDDVLKKKCTSDSLHNCEIGINETDEDRKYYSQSKDNFLNIDILENDKEHEQNELMFNKDKKFGSSLFLKENNNSQDKNTMENNLYNLEKENNSFAVGGVGDINKNNVMSQKMPILKKNVNGNDLVKSSRQLRGSINKNTYIYNSRLLNDDLNILERSDIGNAKRLKENKKTRFSNCLCLRKNKKERFSKIKKDISLEIDDPFVSNFKSPMQLNINGNEFITKEMIEVFLKPDETDEFMKEFDLSGHGKIDIIMFRTAIKRAIACRKKFIKSLKGKESILKLVRRLMSILMSFLASVVLLFIFGVSADTIIVTGAAFITAVTVILSYMYTSFITSVIFIAFSNPYNIGDRIRLDGGEAMYIKKIKTYTTEFETTTGKIVIYENSKLSNAKIYNESRSKNAYIDISFKVDINTPLLVLKELRKSLQFLVDSRPSDFCKTKNLYFGYSLQPGHFYEISFWIKCVEGWGNWRKVFELRTDIYDFIILQLRLLSISYRLPTQKVGFTAPLNVITNNSNNNNTNSNINNSRNKQGNYYTSPPKDSKQAVFASEAKHSRMFLSSSFGKDNDDDDDIYDNNLFREKEKYENMYNNNNTFFYNNNRNVYPICDDNMSIYMNSQNNNITLNENNNMDISSLNKNENGLVYRKTIQNFRKINQDLRNEYFVNSNRFVKTPMNNFPNNYSTYYGNFNMYTEKYKNANLIDSAKKICDTNAELNMKTSCVNCSSQEMKLKNAQTDCLENMGNNNNNKDRDRITELDNVIDGRQNDVDKCSNLKNGEYCNIEEKNKIKFNGLNENECTQKPFTTCNKFGGITQGCYINEYDKFNNGYIDNNGNNRDNNYFGGMGPKSQYGEEYTEQINCNDNNYLSYDSSSGYDSFECVKHFSNLHYRNIEENNDKQIKKYTTKYSINKKNK</sequence>
<evidence type="ECO:0000313" key="12">
    <source>
        <dbReference type="Proteomes" id="UP000072904"/>
    </source>
</evidence>
<dbReference type="InterPro" id="IPR010920">
    <property type="entry name" value="LSM_dom_sf"/>
</dbReference>
<evidence type="ECO:0000313" key="9">
    <source>
        <dbReference type="EMBL" id="CDU18182.1"/>
    </source>
</evidence>
<dbReference type="OrthoDB" id="544685at2759"/>
<reference evidence="10" key="4">
    <citation type="submission" date="2019-05" db="EMBL/GenBank/DDBJ databases">
        <authorList>
            <consortium name="Pathogen Informatics"/>
        </authorList>
    </citation>
    <scope>NUCLEOTIDE SEQUENCE</scope>
    <source>
        <strain evidence="10">17X</strain>
    </source>
</reference>
<evidence type="ECO:0000313" key="11">
    <source>
        <dbReference type="Proteomes" id="UP000072874"/>
    </source>
</evidence>
<dbReference type="OMA" id="MYYQEKN"/>
<dbReference type="VEuPathDB" id="PlasmoDB:PYYM_0940600"/>
<reference evidence="11 12" key="1">
    <citation type="journal article" date="2014" name="BMC Biol.">
        <title>A comprehensive evaluation of rodent malaria parasite genomes and gene expression.</title>
        <authorList>
            <person name="Otto T.D."/>
            <person name="Bohme U."/>
            <person name="Jackson A.P."/>
            <person name="Hunt M."/>
            <person name="Franke-Fayard B."/>
            <person name="Hoeijmakers W.A."/>
            <person name="Religa A.A."/>
            <person name="Robertson L."/>
            <person name="Sanders M."/>
            <person name="Ogun S.A."/>
            <person name="Cunningham D."/>
            <person name="Erhart A."/>
            <person name="Billker O."/>
            <person name="Khan S.M."/>
            <person name="Stunnenberg H.G."/>
            <person name="Langhorne J."/>
            <person name="Holder A.A."/>
            <person name="Waters A.P."/>
            <person name="Newbold C.I."/>
            <person name="Pain A."/>
            <person name="Berriman M."/>
            <person name="Janse C.J."/>
        </authorList>
    </citation>
    <scope>NUCLEOTIDE SEQUENCE [LARGE SCALE GENOMIC DNA]</scope>
    <source>
        <strain evidence="10 11">17X</strain>
        <strain evidence="9 12">YM</strain>
    </source>
</reference>
<feature type="domain" description="Mechanosensitive ion channel MscS" evidence="8">
    <location>
        <begin position="1140"/>
        <end position="1202"/>
    </location>
</feature>
<proteinExistence type="inferred from homology"/>
<keyword evidence="5 7" id="KW-0472">Membrane</keyword>
<evidence type="ECO:0000259" key="8">
    <source>
        <dbReference type="Pfam" id="PF00924"/>
    </source>
</evidence>
<feature type="region of interest" description="Disordered" evidence="6">
    <location>
        <begin position="507"/>
        <end position="623"/>
    </location>
</feature>
<evidence type="ECO:0000256" key="7">
    <source>
        <dbReference type="SAM" id="Phobius"/>
    </source>
</evidence>
<evidence type="ECO:0000256" key="5">
    <source>
        <dbReference type="ARBA" id="ARBA00023136"/>
    </source>
</evidence>
<dbReference type="Proteomes" id="UP000072904">
    <property type="component" value="Chromosome 9"/>
</dbReference>
<feature type="transmembrane region" description="Helical" evidence="7">
    <location>
        <begin position="224"/>
        <end position="243"/>
    </location>
</feature>
<name>A0A077Y5J1_PLAYE</name>
<evidence type="ECO:0000313" key="10">
    <source>
        <dbReference type="EMBL" id="VTZ78599.1"/>
    </source>
</evidence>
<feature type="transmembrane region" description="Helical" evidence="7">
    <location>
        <begin position="86"/>
        <end position="105"/>
    </location>
</feature>
<dbReference type="GO" id="GO:0008381">
    <property type="term" value="F:mechanosensitive monoatomic ion channel activity"/>
    <property type="evidence" value="ECO:0007669"/>
    <property type="project" value="TreeGrafter"/>
</dbReference>
<feature type="compositionally biased region" description="Basic residues" evidence="6">
    <location>
        <begin position="584"/>
        <end position="597"/>
    </location>
</feature>
<evidence type="ECO:0000256" key="4">
    <source>
        <dbReference type="ARBA" id="ARBA00022989"/>
    </source>
</evidence>
<dbReference type="GO" id="GO:0006820">
    <property type="term" value="P:monoatomic anion transport"/>
    <property type="evidence" value="ECO:0007669"/>
    <property type="project" value="TreeGrafter"/>
</dbReference>
<dbReference type="VEuPathDB" id="PlasmoDB:Py17XNL_000900423"/>
<dbReference type="RefSeq" id="XP_726385.2">
    <property type="nucleotide sequence ID" value="XM_721292.2"/>
</dbReference>
<keyword evidence="4 7" id="KW-1133">Transmembrane helix</keyword>
<dbReference type="SUPFAM" id="SSF50182">
    <property type="entry name" value="Sm-like ribonucleoproteins"/>
    <property type="match status" value="1"/>
</dbReference>
<dbReference type="PANTHER" id="PTHR31618:SF1">
    <property type="entry name" value="EF-HAND DOMAIN-CONTAINING PROTEIN"/>
    <property type="match status" value="1"/>
</dbReference>
<keyword evidence="3 7" id="KW-0812">Transmembrane</keyword>
<feature type="transmembrane region" description="Helical" evidence="7">
    <location>
        <begin position="1117"/>
        <end position="1147"/>
    </location>
</feature>
<dbReference type="InterPro" id="IPR016688">
    <property type="entry name" value="MscS-like_plants/fungi"/>
</dbReference>
<dbReference type="VEuPathDB" id="PlasmoDB:PY17X_0941500"/>
<accession>A0A077Y5J1</accession>
<dbReference type="InterPro" id="IPR006685">
    <property type="entry name" value="MscS_channel_2nd"/>
</dbReference>
<feature type="transmembrane region" description="Helical" evidence="7">
    <location>
        <begin position="125"/>
        <end position="154"/>
    </location>
</feature>
<dbReference type="EMBL" id="LK934637">
    <property type="protein sequence ID" value="CDU18182.1"/>
    <property type="molecule type" value="Genomic_DNA"/>
</dbReference>
<dbReference type="Proteomes" id="UP000072874">
    <property type="component" value="Chromosome 9"/>
</dbReference>
<gene>
    <name evidence="10" type="ORF">PY17X_0941500</name>
    <name evidence="9" type="ORF">PYYM_0940600</name>
</gene>
<dbReference type="PANTHER" id="PTHR31618">
    <property type="entry name" value="MECHANOSENSITIVE ION CHANNEL PROTEIN 5"/>
    <property type="match status" value="1"/>
</dbReference>
<dbReference type="EMBL" id="LM993663">
    <property type="protein sequence ID" value="VTZ78599.1"/>
    <property type="molecule type" value="Genomic_DNA"/>
</dbReference>
<feature type="compositionally biased region" description="Basic and acidic residues" evidence="6">
    <location>
        <begin position="605"/>
        <end position="616"/>
    </location>
</feature>
<reference evidence="9" key="3">
    <citation type="submission" date="2014-05" db="EMBL/GenBank/DDBJ databases">
        <authorList>
            <person name="Aslett A.Martin."/>
            <person name="De Silva Nishadi"/>
        </authorList>
    </citation>
    <scope>NUCLEOTIDE SEQUENCE</scope>
    <source>
        <strain evidence="9">YM</strain>
    </source>
</reference>
<comment type="subcellular location">
    <subcellularLocation>
        <location evidence="1">Membrane</location>
        <topology evidence="1">Multi-pass membrane protein</topology>
    </subcellularLocation>
</comment>
<feature type="compositionally biased region" description="Basic and acidic residues" evidence="6">
    <location>
        <begin position="519"/>
        <end position="583"/>
    </location>
</feature>
<dbReference type="VEuPathDB" id="PlasmoDB:PY05855"/>
<reference evidence="10" key="2">
    <citation type="submission" date="2014-05" db="EMBL/GenBank/DDBJ databases">
        <authorList>
            <person name="Aslett M.A."/>
            <person name="De Silva N."/>
        </authorList>
    </citation>
    <scope>NUCLEOTIDE SEQUENCE</scope>
    <source>
        <strain evidence="10">17X</strain>
    </source>
</reference>
<evidence type="ECO:0000256" key="6">
    <source>
        <dbReference type="SAM" id="MobiDB-lite"/>
    </source>
</evidence>
<dbReference type="InterPro" id="IPR023408">
    <property type="entry name" value="MscS_beta-dom_sf"/>
</dbReference>
<feature type="compositionally biased region" description="Basic and acidic residues" evidence="6">
    <location>
        <begin position="482"/>
        <end position="493"/>
    </location>
</feature>
<dbReference type="Gene3D" id="2.30.30.60">
    <property type="match status" value="1"/>
</dbReference>
<feature type="region of interest" description="Disordered" evidence="6">
    <location>
        <begin position="1319"/>
        <end position="1343"/>
    </location>
</feature>
<organism evidence="9 12">
    <name type="scientific">Plasmodium yoelii</name>
    <dbReference type="NCBI Taxonomy" id="5861"/>
    <lineage>
        <taxon>Eukaryota</taxon>
        <taxon>Sar</taxon>
        <taxon>Alveolata</taxon>
        <taxon>Apicomplexa</taxon>
        <taxon>Aconoidasida</taxon>
        <taxon>Haemosporida</taxon>
        <taxon>Plasmodiidae</taxon>
        <taxon>Plasmodium</taxon>
        <taxon>Plasmodium (Vinckeia)</taxon>
    </lineage>
</organism>
<dbReference type="Pfam" id="PF00924">
    <property type="entry name" value="MS_channel_2nd"/>
    <property type="match status" value="1"/>
</dbReference>
<protein>
    <submittedName>
        <fullName evidence="9 10">Ion channel protein, putative</fullName>
    </submittedName>
</protein>
<dbReference type="GeneID" id="3791725"/>
<comment type="similarity">
    <text evidence="2">Belongs to the MscS (TC 1.A.23) family.</text>
</comment>
<evidence type="ECO:0000256" key="2">
    <source>
        <dbReference type="ARBA" id="ARBA00008017"/>
    </source>
</evidence>
<feature type="transmembrane region" description="Helical" evidence="7">
    <location>
        <begin position="1092"/>
        <end position="1111"/>
    </location>
</feature>
<dbReference type="GO" id="GO:0005886">
    <property type="term" value="C:plasma membrane"/>
    <property type="evidence" value="ECO:0007669"/>
    <property type="project" value="TreeGrafter"/>
</dbReference>
<evidence type="ECO:0000256" key="1">
    <source>
        <dbReference type="ARBA" id="ARBA00004141"/>
    </source>
</evidence>